<name>A0A7X2LWU7_9BURK</name>
<evidence type="ECO:0000313" key="2">
    <source>
        <dbReference type="Proteomes" id="UP000446768"/>
    </source>
</evidence>
<sequence length="809" mass="91020">MQGTLNIKVRPLKLALLVDPGSVSQVRDAIQLASSLWGGMYFPIIPMYKRTPASWRSPSIKTPLAKDVVQGYLDAFDPDILVQFANEVPGYLIESQLKIVKPDYVWPTERNQPAEDPALGIGVLDVLGDIFKEEFKYKSRYQLKMLIPSLPRKLGLFWASVYGEYMPHLVKAIDSHFGEALEIERPLASPEAFEEMTGQNILFPRRISAWALETHNRLRFGREACIYFMDASAVEDVVDYWNLRATGRNVLPLPKQFLNQNSFTTAVYDFLATARRVWPHDPENFDTASFIRSRNTTMEEMSAFTKTLNFGVSQSPDVRSCHFVLQHWYPRIWDEWARSKDGGVTDHYGVGSETIDLTSTSNLNIRHRPLIPKFGKSLLYRSNGICVNEFDLRIYGADEYLAEVYPKAKGNKLINAISSIADLRGDSRIGRHGLVKVVSDSMSVPLEILAAETIFFAWLSDHGWTAELSSPGILAKQIYKRLSGVPLFLANRSILSLLEHMNGGSVNRNGTPTSGGKLGAERELSVGEVKSRLNGSKGVSFPYDNFVERGVFKLGWKTKCPHCQRSSWFDLSSLRETLECPKCLTSFAAAGNIEQSGNGWYYRTAGPFSVPNYADGAFSVLLTLDALSSRMFSFMSSTAVPSFIACSPGKPDLEADLAMFWRTSSYGEQKEGLLFGECKTYGSFETKDFKRMQYLGSSFPGSILVFSTLRTSLSKKEITALIKLAKAGRKHWKNDRPLNPILILTGNELLNSARPPYCWDESVRERLSNIHDLYTLSDATQQIYLNLPSWADDWIETRKKSHSRSTKII</sequence>
<accession>A0A7X2LWU7</accession>
<organism evidence="1 2">
    <name type="scientific">Pseudoduganella rivuli</name>
    <dbReference type="NCBI Taxonomy" id="2666085"/>
    <lineage>
        <taxon>Bacteria</taxon>
        <taxon>Pseudomonadati</taxon>
        <taxon>Pseudomonadota</taxon>
        <taxon>Betaproteobacteria</taxon>
        <taxon>Burkholderiales</taxon>
        <taxon>Oxalobacteraceae</taxon>
        <taxon>Telluria group</taxon>
        <taxon>Pseudoduganella</taxon>
    </lineage>
</organism>
<dbReference type="RefSeq" id="WP_154380160.1">
    <property type="nucleotide sequence ID" value="NZ_WKJJ01000021.1"/>
</dbReference>
<dbReference type="AlphaFoldDB" id="A0A7X2LWU7"/>
<dbReference type="Proteomes" id="UP000446768">
    <property type="component" value="Unassembled WGS sequence"/>
</dbReference>
<proteinExistence type="predicted"/>
<reference evidence="1 2" key="1">
    <citation type="submission" date="2019-11" db="EMBL/GenBank/DDBJ databases">
        <title>Novel species isolated from a subtropical stream in China.</title>
        <authorList>
            <person name="Lu H."/>
        </authorList>
    </citation>
    <scope>NUCLEOTIDE SEQUENCE [LARGE SCALE GENOMIC DNA]</scope>
    <source>
        <strain evidence="1 2">FT92W</strain>
    </source>
</reference>
<dbReference type="EMBL" id="WKJJ01000021">
    <property type="protein sequence ID" value="MRV75527.1"/>
    <property type="molecule type" value="Genomic_DNA"/>
</dbReference>
<gene>
    <name evidence="1" type="ORF">GJ700_27795</name>
</gene>
<comment type="caution">
    <text evidence="1">The sequence shown here is derived from an EMBL/GenBank/DDBJ whole genome shotgun (WGS) entry which is preliminary data.</text>
</comment>
<evidence type="ECO:0000313" key="1">
    <source>
        <dbReference type="EMBL" id="MRV75527.1"/>
    </source>
</evidence>
<protein>
    <submittedName>
        <fullName evidence="1">Uncharacterized protein</fullName>
    </submittedName>
</protein>
<keyword evidence="2" id="KW-1185">Reference proteome</keyword>